<name>A0ABM1MMT6_NICVS</name>
<reference evidence="2" key="1">
    <citation type="submission" date="2025-08" db="UniProtKB">
        <authorList>
            <consortium name="RefSeq"/>
        </authorList>
    </citation>
    <scope>IDENTIFICATION</scope>
    <source>
        <tissue evidence="2">Whole Larva</tissue>
    </source>
</reference>
<organism evidence="1 2">
    <name type="scientific">Nicrophorus vespilloides</name>
    <name type="common">Boreal carrion beetle</name>
    <dbReference type="NCBI Taxonomy" id="110193"/>
    <lineage>
        <taxon>Eukaryota</taxon>
        <taxon>Metazoa</taxon>
        <taxon>Ecdysozoa</taxon>
        <taxon>Arthropoda</taxon>
        <taxon>Hexapoda</taxon>
        <taxon>Insecta</taxon>
        <taxon>Pterygota</taxon>
        <taxon>Neoptera</taxon>
        <taxon>Endopterygota</taxon>
        <taxon>Coleoptera</taxon>
        <taxon>Polyphaga</taxon>
        <taxon>Staphyliniformia</taxon>
        <taxon>Silphidae</taxon>
        <taxon>Nicrophorinae</taxon>
        <taxon>Nicrophorus</taxon>
    </lineage>
</organism>
<dbReference type="GeneID" id="108562165"/>
<dbReference type="RefSeq" id="XP_017775886.1">
    <property type="nucleotide sequence ID" value="XM_017920397.1"/>
</dbReference>
<evidence type="ECO:0000313" key="1">
    <source>
        <dbReference type="Proteomes" id="UP000695000"/>
    </source>
</evidence>
<protein>
    <submittedName>
        <fullName evidence="2">Uncharacterized protein LOC108562165</fullName>
    </submittedName>
</protein>
<proteinExistence type="predicted"/>
<evidence type="ECO:0000313" key="2">
    <source>
        <dbReference type="RefSeq" id="XP_017775886.1"/>
    </source>
</evidence>
<accession>A0ABM1MMT6</accession>
<keyword evidence="1" id="KW-1185">Reference proteome</keyword>
<dbReference type="Proteomes" id="UP000695000">
    <property type="component" value="Unplaced"/>
</dbReference>
<sequence>MKVEKCKSKENMDTCVPMSTMKTRQYCRLLLNNKANEAWSSFFSCIRPVYQCPMKKGTYIGTNCTYNMDMFQLFPLGGYFWKFHVEVNHPKTNNLVMCFDMDFSTTTKY</sequence>
<gene>
    <name evidence="2" type="primary">LOC108562165</name>
</gene>